<keyword evidence="4" id="KW-0472">Membrane</keyword>
<dbReference type="Proteomes" id="UP001597389">
    <property type="component" value="Unassembled WGS sequence"/>
</dbReference>
<dbReference type="InterPro" id="IPR012373">
    <property type="entry name" value="Ferrdict_sens_TM"/>
</dbReference>
<dbReference type="Gene3D" id="2.60.120.1440">
    <property type="match status" value="1"/>
</dbReference>
<dbReference type="Pfam" id="PF04773">
    <property type="entry name" value="FecR"/>
    <property type="match status" value="1"/>
</dbReference>
<evidence type="ECO:0000256" key="3">
    <source>
        <dbReference type="SAM" id="MobiDB-lite"/>
    </source>
</evidence>
<evidence type="ECO:0000259" key="5">
    <source>
        <dbReference type="SMART" id="SM00560"/>
    </source>
</evidence>
<name>A0ABW4Z9C3_9BACT</name>
<evidence type="ECO:0000256" key="1">
    <source>
        <dbReference type="ARBA" id="ARBA00022729"/>
    </source>
</evidence>
<evidence type="ECO:0000313" key="7">
    <source>
        <dbReference type="Proteomes" id="UP001597389"/>
    </source>
</evidence>
<keyword evidence="1" id="KW-0732">Signal</keyword>
<accession>A0ABW4Z9C3</accession>
<dbReference type="PANTHER" id="PTHR30273:SF2">
    <property type="entry name" value="PROTEIN FECR"/>
    <property type="match status" value="1"/>
</dbReference>
<dbReference type="EMBL" id="JBHUJB010000028">
    <property type="protein sequence ID" value="MFD2158580.1"/>
    <property type="molecule type" value="Genomic_DNA"/>
</dbReference>
<keyword evidence="4" id="KW-1133">Transmembrane helix</keyword>
<keyword evidence="4" id="KW-0812">Transmembrane</keyword>
<proteinExistence type="predicted"/>
<evidence type="ECO:0000256" key="2">
    <source>
        <dbReference type="ARBA" id="ARBA00023157"/>
    </source>
</evidence>
<protein>
    <submittedName>
        <fullName evidence="6">LamG-like jellyroll fold domain-containing protein</fullName>
    </submittedName>
</protein>
<dbReference type="SUPFAM" id="SSF49899">
    <property type="entry name" value="Concanavalin A-like lectins/glucanases"/>
    <property type="match status" value="1"/>
</dbReference>
<dbReference type="Gene3D" id="2.60.120.200">
    <property type="match status" value="1"/>
</dbReference>
<feature type="domain" description="LamG-like jellyroll fold" evidence="5">
    <location>
        <begin position="339"/>
        <end position="498"/>
    </location>
</feature>
<dbReference type="InterPro" id="IPR013320">
    <property type="entry name" value="ConA-like_dom_sf"/>
</dbReference>
<organism evidence="6 7">
    <name type="scientific">Rubritalea tangerina</name>
    <dbReference type="NCBI Taxonomy" id="430798"/>
    <lineage>
        <taxon>Bacteria</taxon>
        <taxon>Pseudomonadati</taxon>
        <taxon>Verrucomicrobiota</taxon>
        <taxon>Verrucomicrobiia</taxon>
        <taxon>Verrucomicrobiales</taxon>
        <taxon>Rubritaleaceae</taxon>
        <taxon>Rubritalea</taxon>
    </lineage>
</organism>
<gene>
    <name evidence="6" type="ORF">ACFSW8_06700</name>
</gene>
<evidence type="ECO:0000313" key="6">
    <source>
        <dbReference type="EMBL" id="MFD2158580.1"/>
    </source>
</evidence>
<dbReference type="RefSeq" id="WP_377177786.1">
    <property type="nucleotide sequence ID" value="NZ_JBHUJB010000028.1"/>
</dbReference>
<dbReference type="InterPro" id="IPR006860">
    <property type="entry name" value="FecR"/>
</dbReference>
<keyword evidence="7" id="KW-1185">Reference proteome</keyword>
<reference evidence="7" key="1">
    <citation type="journal article" date="2019" name="Int. J. Syst. Evol. Microbiol.">
        <title>The Global Catalogue of Microorganisms (GCM) 10K type strain sequencing project: providing services to taxonomists for standard genome sequencing and annotation.</title>
        <authorList>
            <consortium name="The Broad Institute Genomics Platform"/>
            <consortium name="The Broad Institute Genome Sequencing Center for Infectious Disease"/>
            <person name="Wu L."/>
            <person name="Ma J."/>
        </authorList>
    </citation>
    <scope>NUCLEOTIDE SEQUENCE [LARGE SCALE GENOMIC DNA]</scope>
    <source>
        <strain evidence="7">CCUG 57942</strain>
    </source>
</reference>
<feature type="region of interest" description="Disordered" evidence="3">
    <location>
        <begin position="284"/>
        <end position="311"/>
    </location>
</feature>
<dbReference type="InterPro" id="IPR006558">
    <property type="entry name" value="LamG-like"/>
</dbReference>
<keyword evidence="2" id="KW-1015">Disulfide bond</keyword>
<sequence length="515" mass="56900">MTKLELENLIQGALDGSLSQEEFELLEHTLLNDPQALDTYKRWAWISSSLDVQHSHQLPGSAVPIEKVVALQKKRSLHIALVAAAAIVLLSLVSLKLFFVTPHPSNTLVFQSSPNTQFELTHSPKHTDESNPQTLHPGSSLSIEQGSVELQFSNGVRSIILAPAQLTLTNYQQLHLKQGSAWFDVPPQAVGFTVTTKELEIIDLGTQFGVHSTLSGFDEVHVFKGSVQARSLRLKEQKLTLTAGQSRSLNTLGALVDIPNQPEAYLTQLPNNLPNLHWSFDDDYQSSGSHPDAALTHTDPMPTARPPQRSKNGVLGHALALNGKQQFLLSDWKGFSGDRSRSASFWIKVKKPHNDPYHRGILGWGDPNIKSAKWTIVTHPNADGSSQKISLTIGSKKFTASTPIAYDHWQHVAVVYVGAQQSGTNHGYTKIYINGQESKVQGAPGSVVQPINTRQQTRSAHTFRIGQAIRGRSEDDLTRYFRGLLDEVYIFDGSLTDSQIKELAKPPFLPNRKKH</sequence>
<feature type="transmembrane region" description="Helical" evidence="4">
    <location>
        <begin position="77"/>
        <end position="99"/>
    </location>
</feature>
<dbReference type="SMART" id="SM00560">
    <property type="entry name" value="LamGL"/>
    <property type="match status" value="1"/>
</dbReference>
<comment type="caution">
    <text evidence="6">The sequence shown here is derived from an EMBL/GenBank/DDBJ whole genome shotgun (WGS) entry which is preliminary data.</text>
</comment>
<evidence type="ECO:0000256" key="4">
    <source>
        <dbReference type="SAM" id="Phobius"/>
    </source>
</evidence>
<dbReference type="PANTHER" id="PTHR30273">
    <property type="entry name" value="PERIPLASMIC SIGNAL SENSOR AND SIGMA FACTOR ACTIVATOR FECR-RELATED"/>
    <property type="match status" value="1"/>
</dbReference>
<dbReference type="Pfam" id="PF13385">
    <property type="entry name" value="Laminin_G_3"/>
    <property type="match status" value="1"/>
</dbReference>